<organism evidence="1 2">
    <name type="scientific">Camellia lanceoleosa</name>
    <dbReference type="NCBI Taxonomy" id="1840588"/>
    <lineage>
        <taxon>Eukaryota</taxon>
        <taxon>Viridiplantae</taxon>
        <taxon>Streptophyta</taxon>
        <taxon>Embryophyta</taxon>
        <taxon>Tracheophyta</taxon>
        <taxon>Spermatophyta</taxon>
        <taxon>Magnoliopsida</taxon>
        <taxon>eudicotyledons</taxon>
        <taxon>Gunneridae</taxon>
        <taxon>Pentapetalae</taxon>
        <taxon>asterids</taxon>
        <taxon>Ericales</taxon>
        <taxon>Theaceae</taxon>
        <taxon>Camellia</taxon>
    </lineage>
</organism>
<protein>
    <submittedName>
        <fullName evidence="1">Mediator-associated protein 2</fullName>
    </submittedName>
</protein>
<evidence type="ECO:0000313" key="1">
    <source>
        <dbReference type="EMBL" id="KAI8021340.1"/>
    </source>
</evidence>
<accession>A0ACC0I7B8</accession>
<name>A0ACC0I7B8_9ERIC</name>
<proteinExistence type="predicted"/>
<reference evidence="1 2" key="1">
    <citation type="journal article" date="2022" name="Plant J.">
        <title>Chromosome-level genome of Camellia lanceoleosa provides a valuable resource for understanding genome evolution and self-incompatibility.</title>
        <authorList>
            <person name="Gong W."/>
            <person name="Xiao S."/>
            <person name="Wang L."/>
            <person name="Liao Z."/>
            <person name="Chang Y."/>
            <person name="Mo W."/>
            <person name="Hu G."/>
            <person name="Li W."/>
            <person name="Zhao G."/>
            <person name="Zhu H."/>
            <person name="Hu X."/>
            <person name="Ji K."/>
            <person name="Xiang X."/>
            <person name="Song Q."/>
            <person name="Yuan D."/>
            <person name="Jin S."/>
            <person name="Zhang L."/>
        </authorList>
    </citation>
    <scope>NUCLEOTIDE SEQUENCE [LARGE SCALE GENOMIC DNA]</scope>
    <source>
        <strain evidence="1">SQ_2022a</strain>
    </source>
</reference>
<gene>
    <name evidence="1" type="ORF">LOK49_LG03G00012</name>
</gene>
<keyword evidence="2" id="KW-1185">Reference proteome</keyword>
<dbReference type="EMBL" id="CM045763">
    <property type="protein sequence ID" value="KAI8021340.1"/>
    <property type="molecule type" value="Genomic_DNA"/>
</dbReference>
<evidence type="ECO:0000313" key="2">
    <source>
        <dbReference type="Proteomes" id="UP001060215"/>
    </source>
</evidence>
<sequence>MDAADEVGNRPATEFQEDVKDPLIDLSLTDSNELWLIQWPINQAPGFDGQELSLKLHHDGLLGSFEGSSGKSYDVVSFNAQVPNATVFLSSASESKIVGKISRRVSLVHYPEPSELQKQNTNHQKQMYQRSSATSLTNSSHHFSTQTQSTRPRSPKSAGSNAASMHSSKYLSSLSEVGEPSKPSKSRHIEETTRSMDQSTQDSGHGHSVVTSSGSLEQSNDRKSRKKKKLVE</sequence>
<dbReference type="Proteomes" id="UP001060215">
    <property type="component" value="Chromosome 6"/>
</dbReference>
<comment type="caution">
    <text evidence="1">The sequence shown here is derived from an EMBL/GenBank/DDBJ whole genome shotgun (WGS) entry which is preliminary data.</text>
</comment>